<feature type="region of interest" description="Disordered" evidence="1">
    <location>
        <begin position="141"/>
        <end position="199"/>
    </location>
</feature>
<dbReference type="EMBL" id="JWZX01000581">
    <property type="protein sequence ID" value="KOO41876.1"/>
    <property type="molecule type" value="Genomic_DNA"/>
</dbReference>
<evidence type="ECO:0000313" key="3">
    <source>
        <dbReference type="Proteomes" id="UP000037460"/>
    </source>
</evidence>
<dbReference type="AlphaFoldDB" id="A0A0M0KST0"/>
<comment type="caution">
    <text evidence="2">The sequence shown here is derived from an EMBL/GenBank/DDBJ whole genome shotgun (WGS) entry which is preliminary data.</text>
</comment>
<evidence type="ECO:0000313" key="2">
    <source>
        <dbReference type="EMBL" id="KOO41876.1"/>
    </source>
</evidence>
<accession>A0A0M0KST0</accession>
<feature type="compositionally biased region" description="Low complexity" evidence="1">
    <location>
        <begin position="141"/>
        <end position="177"/>
    </location>
</feature>
<sequence>MLGVGSGLHPHPCVSRLHSAAASCSSENDRRNTPLVTSPLECSAREFVGESGRGTAPHMRKTTSSSCSGPSPAEDSLAVEFLWMEARLVGERLVSKAPSAVTGARSGGVVGGSRFNQRPPSSGINWGAYWCGLTAPVPRRSASNRAAATTSNRSASNRSKATRSRSFATRRSASTSSNVPSRLSAPDPSDPSKPSWPFGAIEGGIEGCVGARLRGDVGVHT</sequence>
<reference evidence="3" key="1">
    <citation type="journal article" date="2015" name="PLoS Genet.">
        <title>Genome Sequence and Transcriptome Analyses of Chrysochromulina tobin: Metabolic Tools for Enhanced Algal Fitness in the Prominent Order Prymnesiales (Haptophyceae).</title>
        <authorList>
            <person name="Hovde B.T."/>
            <person name="Deodato C.R."/>
            <person name="Hunsperger H.M."/>
            <person name="Ryken S.A."/>
            <person name="Yost W."/>
            <person name="Jha R.K."/>
            <person name="Patterson J."/>
            <person name="Monnat R.J. Jr."/>
            <person name="Barlow S.B."/>
            <person name="Starkenburg S.R."/>
            <person name="Cattolico R.A."/>
        </authorList>
    </citation>
    <scope>NUCLEOTIDE SEQUENCE</scope>
    <source>
        <strain evidence="3">CCMP291</strain>
    </source>
</reference>
<gene>
    <name evidence="2" type="ORF">Ctob_010126</name>
</gene>
<proteinExistence type="predicted"/>
<organism evidence="2 3">
    <name type="scientific">Chrysochromulina tobinii</name>
    <dbReference type="NCBI Taxonomy" id="1460289"/>
    <lineage>
        <taxon>Eukaryota</taxon>
        <taxon>Haptista</taxon>
        <taxon>Haptophyta</taxon>
        <taxon>Prymnesiophyceae</taxon>
        <taxon>Prymnesiales</taxon>
        <taxon>Chrysochromulinaceae</taxon>
        <taxon>Chrysochromulina</taxon>
    </lineage>
</organism>
<dbReference type="Proteomes" id="UP000037460">
    <property type="component" value="Unassembled WGS sequence"/>
</dbReference>
<evidence type="ECO:0000256" key="1">
    <source>
        <dbReference type="SAM" id="MobiDB-lite"/>
    </source>
</evidence>
<feature type="region of interest" description="Disordered" evidence="1">
    <location>
        <begin position="50"/>
        <end position="72"/>
    </location>
</feature>
<keyword evidence="3" id="KW-1185">Reference proteome</keyword>
<name>A0A0M0KST0_9EUKA</name>
<protein>
    <submittedName>
        <fullName evidence="2">Uncharacterized protein</fullName>
    </submittedName>
</protein>
<feature type="compositionally biased region" description="Low complexity" evidence="1">
    <location>
        <begin position="184"/>
        <end position="197"/>
    </location>
</feature>